<reference evidence="1 2" key="1">
    <citation type="journal article" date="2016" name="Environ. Microbiol.">
        <title>Genomic resolution of a cold subsurface aquifer community provides metabolic insights for novel microbes adapted to high CO concentrations.</title>
        <authorList>
            <person name="Probst A.J."/>
            <person name="Castelle C.J."/>
            <person name="Singh A."/>
            <person name="Brown C.T."/>
            <person name="Anantharaman K."/>
            <person name="Sharon I."/>
            <person name="Hug L.A."/>
            <person name="Burstein D."/>
            <person name="Emerson J.B."/>
            <person name="Thomas B.C."/>
            <person name="Banfield J.F."/>
        </authorList>
    </citation>
    <scope>NUCLEOTIDE SEQUENCE [LARGE SCALE GENOMIC DNA]</scope>
    <source>
        <strain evidence="1">CG1_02_38_46</strain>
    </source>
</reference>
<dbReference type="Proteomes" id="UP000182278">
    <property type="component" value="Unassembled WGS sequence"/>
</dbReference>
<evidence type="ECO:0000313" key="1">
    <source>
        <dbReference type="EMBL" id="OIN98036.1"/>
    </source>
</evidence>
<organism evidence="1 2">
    <name type="scientific">Candidatus Desantisbacteria bacterium CG1_02_38_46</name>
    <dbReference type="NCBI Taxonomy" id="1817893"/>
    <lineage>
        <taxon>Bacteria</taxon>
        <taxon>Candidatus Desantisiibacteriota</taxon>
    </lineage>
</organism>
<dbReference type="STRING" id="1817893.AUJ66_01685"/>
<proteinExistence type="predicted"/>
<protein>
    <submittedName>
        <fullName evidence="1">Uncharacterized protein</fullName>
    </submittedName>
</protein>
<evidence type="ECO:0000313" key="2">
    <source>
        <dbReference type="Proteomes" id="UP000182278"/>
    </source>
</evidence>
<sequence length="133" mass="14833">MASWAVLLALSDFHYSAPAKTISWSPCINKNNFNCFFSVDSGWGIYSQKIKGKSVVINIDVVYGKLILQTLCLGNICPERSRKDVAVRFIAPVVKVGKRVISADLIRKDSLLFIQFPQPIAIENETLQINLTC</sequence>
<dbReference type="EMBL" id="MNUO01000026">
    <property type="protein sequence ID" value="OIN98036.1"/>
    <property type="molecule type" value="Genomic_DNA"/>
</dbReference>
<name>A0A1J4SHD7_9BACT</name>
<accession>A0A1J4SHD7</accession>
<gene>
    <name evidence="1" type="ORF">AUJ66_01685</name>
</gene>
<comment type="caution">
    <text evidence="1">The sequence shown here is derived from an EMBL/GenBank/DDBJ whole genome shotgun (WGS) entry which is preliminary data.</text>
</comment>
<dbReference type="AlphaFoldDB" id="A0A1J4SHD7"/>